<sequence>MSRRRNEQAGHAAIRFDLCELLPLYERADLRCLIVRALAEFDDTMSDFDAYLAAGAYANAASALHRMKGTASFFRGAEEAIAVLHDAERALKFCDANVLPTILPQARSILAVLSTALSGALADLDGARPSEAKR</sequence>
<dbReference type="SUPFAM" id="SSF47226">
    <property type="entry name" value="Histidine-containing phosphotransfer domain, HPT domain"/>
    <property type="match status" value="1"/>
</dbReference>
<organism evidence="1 2">
    <name type="scientific">Trinickia symbiotica</name>
    <dbReference type="NCBI Taxonomy" id="863227"/>
    <lineage>
        <taxon>Bacteria</taxon>
        <taxon>Pseudomonadati</taxon>
        <taxon>Pseudomonadota</taxon>
        <taxon>Betaproteobacteria</taxon>
        <taxon>Burkholderiales</taxon>
        <taxon>Burkholderiaceae</taxon>
        <taxon>Trinickia</taxon>
    </lineage>
</organism>
<evidence type="ECO:0008006" key="3">
    <source>
        <dbReference type="Google" id="ProtNLM"/>
    </source>
</evidence>
<reference evidence="1 2" key="1">
    <citation type="submission" date="2018-01" db="EMBL/GenBank/DDBJ databases">
        <title>Whole genome analyses suggest that Burkholderia sensu lato contains two further novel genera in the rhizoxinica-symbiotica group Mycetohabitans gen. nov., and Trinickia gen. nov.: implications for the evolution of diazotrophy and nodulation in the Burkholderiaceae.</title>
        <authorList>
            <person name="Estrada-de los Santos P."/>
            <person name="Palmer M."/>
            <person name="Chavez-Ramirez B."/>
            <person name="Beukes C."/>
            <person name="Steenkamp E.T."/>
            <person name="Hirsch A.M."/>
            <person name="Manyaka P."/>
            <person name="Maluk M."/>
            <person name="Lafos M."/>
            <person name="Crook M."/>
            <person name="Gross E."/>
            <person name="Simon M.F."/>
            <person name="Bueno dos Reis Junior F."/>
            <person name="Poole P.S."/>
            <person name="Venter S.N."/>
            <person name="James E.K."/>
        </authorList>
    </citation>
    <scope>NUCLEOTIDE SEQUENCE [LARGE SCALE GENOMIC DNA]</scope>
    <source>
        <strain evidence="1 2">JPY 581</strain>
    </source>
</reference>
<dbReference type="InterPro" id="IPR036641">
    <property type="entry name" value="HPT_dom_sf"/>
</dbReference>
<dbReference type="AlphaFoldDB" id="A0A2N7X7X0"/>
<dbReference type="STRING" id="863227.GCA_000373005_00486"/>
<gene>
    <name evidence="1" type="ORF">C0Z20_03270</name>
</gene>
<evidence type="ECO:0000313" key="2">
    <source>
        <dbReference type="Proteomes" id="UP000235777"/>
    </source>
</evidence>
<dbReference type="EMBL" id="PNYC01000002">
    <property type="protein sequence ID" value="PMS37858.1"/>
    <property type="molecule type" value="Genomic_DNA"/>
</dbReference>
<proteinExistence type="predicted"/>
<dbReference type="Proteomes" id="UP000235777">
    <property type="component" value="Unassembled WGS sequence"/>
</dbReference>
<name>A0A2N7X7X0_9BURK</name>
<evidence type="ECO:0000313" key="1">
    <source>
        <dbReference type="EMBL" id="PMS37858.1"/>
    </source>
</evidence>
<protein>
    <recommendedName>
        <fullName evidence="3">Hpt domain-containing protein</fullName>
    </recommendedName>
</protein>
<dbReference type="GO" id="GO:0000160">
    <property type="term" value="P:phosphorelay signal transduction system"/>
    <property type="evidence" value="ECO:0007669"/>
    <property type="project" value="InterPro"/>
</dbReference>
<keyword evidence="2" id="KW-1185">Reference proteome</keyword>
<comment type="caution">
    <text evidence="1">The sequence shown here is derived from an EMBL/GenBank/DDBJ whole genome shotgun (WGS) entry which is preliminary data.</text>
</comment>
<accession>A0A2N7X7X0</accession>